<dbReference type="Proteomes" id="UP000630445">
    <property type="component" value="Unassembled WGS sequence"/>
</dbReference>
<dbReference type="InterPro" id="IPR053137">
    <property type="entry name" value="NLR-like"/>
</dbReference>
<dbReference type="InterPro" id="IPR011990">
    <property type="entry name" value="TPR-like_helical_dom_sf"/>
</dbReference>
<dbReference type="InterPro" id="IPR019734">
    <property type="entry name" value="TPR_rpt"/>
</dbReference>
<reference evidence="4" key="1">
    <citation type="submission" date="2020-06" db="EMBL/GenBank/DDBJ databases">
        <title>Draft genome sequences of strains closely related to Aspergillus parafelis and Aspergillus hiratsukae.</title>
        <authorList>
            <person name="Dos Santos R.A.C."/>
            <person name="Rivero-Menendez O."/>
            <person name="Steenwyk J.L."/>
            <person name="Mead M.E."/>
            <person name="Goldman G.H."/>
            <person name="Alastruey-Izquierdo A."/>
            <person name="Rokas A."/>
        </authorList>
    </citation>
    <scope>NUCLEOTIDE SEQUENCE</scope>
    <source>
        <strain evidence="3">CNM-CM5793</strain>
        <strain evidence="4">CNM-CM6106</strain>
    </source>
</reference>
<dbReference type="SMART" id="SM00028">
    <property type="entry name" value="TPR"/>
    <property type="match status" value="7"/>
</dbReference>
<dbReference type="Proteomes" id="UP000662466">
    <property type="component" value="Unassembled WGS sequence"/>
</dbReference>
<organism evidence="4 6">
    <name type="scientific">Aspergillus hiratsukae</name>
    <dbReference type="NCBI Taxonomy" id="1194566"/>
    <lineage>
        <taxon>Eukaryota</taxon>
        <taxon>Fungi</taxon>
        <taxon>Dikarya</taxon>
        <taxon>Ascomycota</taxon>
        <taxon>Pezizomycotina</taxon>
        <taxon>Eurotiomycetes</taxon>
        <taxon>Eurotiomycetidae</taxon>
        <taxon>Eurotiales</taxon>
        <taxon>Aspergillaceae</taxon>
        <taxon>Aspergillus</taxon>
        <taxon>Aspergillus subgen. Fumigati</taxon>
    </lineage>
</organism>
<sequence>MEPTLSFDGLNSELQVGTNHTPIIGEPTIYFGDQNSGLQVGTNHGPITANFYSQPASERPETPPSPLSTVPFRRDPDFVERGTLLDRIHEKCLEPASRIAVVGLGGVGKSQLAIEYSHRVREYSPGTWVFWIHASNAARFEQGFREIADRLKITGRRDPKANIYKLVHDWLQDGRKGRWVLILDNVDDDHFLRQGPFNSQDLAERDKDRSLDRPLWAYVPQSTHGSFIMTTRNRAVALRMVEERDIITVHPMDKIHARILFEAKLGVPENPSNIMELIAALEYMPLAIVQAASYIRERAPRSSVKQYLQQLESSDYRKLSLLEYEEGQLRRDWEAKNSIIRTWQISFDHILQKRPSAANLLALMSFFDRQGIHQCVLQDFSQSESSNSDQEGPSEAVDNRKMDSANSLVRSDVEDRFEEDIRILRNFSFISVNADALSFQMHRLVQLAMQKWLEAHGQIERWKLSFIRNLAREFPAGEFEDWPKCQQLYPHAKLALSEQLDTEDSLALLLHKVASYAWRTGNMNEAEEMAVKALKLTEKLFGTESFETLDSFNLLGMILEIQEKYEEALSMHRRAVHGFEKLLGTDHHCTLRSLNNLGSVLRNRGEHEEAETMLRKALTGSEKILGLDHLTTLLCIGNLGTVLTLHGRHMEAEVLYRKALSGLAKTCGNDHPFTLTSVRNLAWVLKLQGRFEEAERLYRKALAGYDKMSGVDHLNKLLTTRDIGSMLVEQGKYQEAEVIYRKVLEGFEKRLRANHPLTLGTMSNLGITLVWQGKHQEAETMLQQAQTGCEGVLEADHPITLSNTDSLGLALAGLGKIKDAEFMHRRALAGRESVLGAKHPDTLTTMWYIANNLERQGRDIEAIELLQRVVRLQCESLGAEHARTKSSMAELDKWKRKGNRSQVKIKPHKGCVVS</sequence>
<dbReference type="InterPro" id="IPR002182">
    <property type="entry name" value="NB-ARC"/>
</dbReference>
<dbReference type="InterPro" id="IPR027417">
    <property type="entry name" value="P-loop_NTPase"/>
</dbReference>
<name>A0A8H6UW10_9EURO</name>
<gene>
    <name evidence="3" type="ORF">CNMCM5793_001109</name>
    <name evidence="4" type="ORF">CNMCM6106_002147</name>
</gene>
<accession>A0A8H6UW10</accession>
<evidence type="ECO:0000259" key="2">
    <source>
        <dbReference type="Pfam" id="PF00931"/>
    </source>
</evidence>
<evidence type="ECO:0000256" key="1">
    <source>
        <dbReference type="SAM" id="MobiDB-lite"/>
    </source>
</evidence>
<keyword evidence="5" id="KW-1185">Reference proteome</keyword>
<evidence type="ECO:0000313" key="6">
    <source>
        <dbReference type="Proteomes" id="UP000662466"/>
    </source>
</evidence>
<protein>
    <recommendedName>
        <fullName evidence="2">NB-ARC domain-containing protein</fullName>
    </recommendedName>
</protein>
<comment type="caution">
    <text evidence="4">The sequence shown here is derived from an EMBL/GenBank/DDBJ whole genome shotgun (WGS) entry which is preliminary data.</text>
</comment>
<dbReference type="OrthoDB" id="1658288at2759"/>
<dbReference type="PANTHER" id="PTHR46082">
    <property type="entry name" value="ATP/GTP-BINDING PROTEIN-RELATED"/>
    <property type="match status" value="1"/>
</dbReference>
<dbReference type="Pfam" id="PF13424">
    <property type="entry name" value="TPR_12"/>
    <property type="match status" value="3"/>
</dbReference>
<feature type="compositionally biased region" description="Basic residues" evidence="1">
    <location>
        <begin position="894"/>
        <end position="914"/>
    </location>
</feature>
<dbReference type="Gene3D" id="3.40.50.300">
    <property type="entry name" value="P-loop containing nucleotide triphosphate hydrolases"/>
    <property type="match status" value="1"/>
</dbReference>
<dbReference type="PANTHER" id="PTHR46082:SF6">
    <property type="entry name" value="AAA+ ATPASE DOMAIN-CONTAINING PROTEIN-RELATED"/>
    <property type="match status" value="1"/>
</dbReference>
<evidence type="ECO:0000313" key="4">
    <source>
        <dbReference type="EMBL" id="KAF7166289.1"/>
    </source>
</evidence>
<feature type="region of interest" description="Disordered" evidence="1">
    <location>
        <begin position="381"/>
        <end position="401"/>
    </location>
</feature>
<dbReference type="SUPFAM" id="SSF52540">
    <property type="entry name" value="P-loop containing nucleoside triphosphate hydrolases"/>
    <property type="match status" value="1"/>
</dbReference>
<dbReference type="SUPFAM" id="SSF48452">
    <property type="entry name" value="TPR-like"/>
    <property type="match status" value="1"/>
</dbReference>
<feature type="compositionally biased region" description="Polar residues" evidence="1">
    <location>
        <begin position="381"/>
        <end position="391"/>
    </location>
</feature>
<proteinExistence type="predicted"/>
<dbReference type="Pfam" id="PF00931">
    <property type="entry name" value="NB-ARC"/>
    <property type="match status" value="1"/>
</dbReference>
<feature type="region of interest" description="Disordered" evidence="1">
    <location>
        <begin position="52"/>
        <end position="73"/>
    </location>
</feature>
<dbReference type="Pfam" id="PF13374">
    <property type="entry name" value="TPR_10"/>
    <property type="match status" value="3"/>
</dbReference>
<dbReference type="AlphaFoldDB" id="A0A8H6UW10"/>
<evidence type="ECO:0000313" key="5">
    <source>
        <dbReference type="Proteomes" id="UP000630445"/>
    </source>
</evidence>
<dbReference type="EMBL" id="JACBAF010002146">
    <property type="protein sequence ID" value="KAF7166289.1"/>
    <property type="molecule type" value="Genomic_DNA"/>
</dbReference>
<feature type="region of interest" description="Disordered" evidence="1">
    <location>
        <begin position="888"/>
        <end position="914"/>
    </location>
</feature>
<dbReference type="NCBIfam" id="NF040586">
    <property type="entry name" value="FxSxx_TPR"/>
    <property type="match status" value="1"/>
</dbReference>
<dbReference type="Gene3D" id="1.25.40.10">
    <property type="entry name" value="Tetratricopeptide repeat domain"/>
    <property type="match status" value="3"/>
</dbReference>
<dbReference type="GO" id="GO:0043531">
    <property type="term" value="F:ADP binding"/>
    <property type="evidence" value="ECO:0007669"/>
    <property type="project" value="InterPro"/>
</dbReference>
<feature type="domain" description="NB-ARC" evidence="2">
    <location>
        <begin position="85"/>
        <end position="264"/>
    </location>
</feature>
<dbReference type="EMBL" id="JACBAD010002001">
    <property type="protein sequence ID" value="KAF7122933.1"/>
    <property type="molecule type" value="Genomic_DNA"/>
</dbReference>
<evidence type="ECO:0000313" key="3">
    <source>
        <dbReference type="EMBL" id="KAF7122933.1"/>
    </source>
</evidence>